<organism evidence="8 9">
    <name type="scientific">Rubellimicrobium mesophilum DSM 19309</name>
    <dbReference type="NCBI Taxonomy" id="442562"/>
    <lineage>
        <taxon>Bacteria</taxon>
        <taxon>Pseudomonadati</taxon>
        <taxon>Pseudomonadota</taxon>
        <taxon>Alphaproteobacteria</taxon>
        <taxon>Rhodobacterales</taxon>
        <taxon>Roseobacteraceae</taxon>
        <taxon>Rubellimicrobium</taxon>
    </lineage>
</organism>
<dbReference type="InterPro" id="IPR029036">
    <property type="entry name" value="P5CR_dimer"/>
</dbReference>
<evidence type="ECO:0000313" key="8">
    <source>
        <dbReference type="EMBL" id="EYD75225.1"/>
    </source>
</evidence>
<evidence type="ECO:0000259" key="6">
    <source>
        <dbReference type="Pfam" id="PF03807"/>
    </source>
</evidence>
<dbReference type="SUPFAM" id="SSF48179">
    <property type="entry name" value="6-phosphogluconate dehydrogenase C-terminal domain-like"/>
    <property type="match status" value="1"/>
</dbReference>
<keyword evidence="2 4" id="KW-0521">NADP</keyword>
<name>A0A017HLM3_9RHOB</name>
<dbReference type="HAMAP" id="MF_01925">
    <property type="entry name" value="P5C_reductase"/>
    <property type="match status" value="1"/>
</dbReference>
<dbReference type="UniPathway" id="UPA00098">
    <property type="reaction ID" value="UER00361"/>
</dbReference>
<dbReference type="PANTHER" id="PTHR11645">
    <property type="entry name" value="PYRROLINE-5-CARBOXYLATE REDUCTASE"/>
    <property type="match status" value="1"/>
</dbReference>
<dbReference type="RefSeq" id="WP_037283536.1">
    <property type="nucleotide sequence ID" value="NZ_KK088622.1"/>
</dbReference>
<dbReference type="PANTHER" id="PTHR11645:SF0">
    <property type="entry name" value="PYRROLINE-5-CARBOXYLATE REDUCTASE 3"/>
    <property type="match status" value="1"/>
</dbReference>
<dbReference type="Proteomes" id="UP000019666">
    <property type="component" value="Unassembled WGS sequence"/>
</dbReference>
<comment type="function">
    <text evidence="4">Catalyzes the reduction of 1-pyrroline-5-carboxylate (PCA) to L-proline.</text>
</comment>
<dbReference type="InterPro" id="IPR000304">
    <property type="entry name" value="Pyrroline-COOH_reductase"/>
</dbReference>
<dbReference type="PATRIC" id="fig|442562.3.peg.3153"/>
<evidence type="ECO:0000256" key="3">
    <source>
        <dbReference type="ARBA" id="ARBA00023002"/>
    </source>
</evidence>
<dbReference type="OrthoDB" id="8418678at2"/>
<evidence type="ECO:0000256" key="4">
    <source>
        <dbReference type="HAMAP-Rule" id="MF_01925"/>
    </source>
</evidence>
<dbReference type="Pfam" id="PF03807">
    <property type="entry name" value="F420_oxidored"/>
    <property type="match status" value="1"/>
</dbReference>
<dbReference type="GO" id="GO:0055129">
    <property type="term" value="P:L-proline biosynthetic process"/>
    <property type="evidence" value="ECO:0007669"/>
    <property type="project" value="UniProtKB-UniRule"/>
</dbReference>
<keyword evidence="4" id="KW-0641">Proline biosynthesis</keyword>
<keyword evidence="4" id="KW-0028">Amino-acid biosynthesis</keyword>
<dbReference type="InterPro" id="IPR028939">
    <property type="entry name" value="P5C_Rdtase_cat_N"/>
</dbReference>
<feature type="domain" description="Pyrroline-5-carboxylate reductase dimerisation" evidence="7">
    <location>
        <begin position="153"/>
        <end position="257"/>
    </location>
</feature>
<proteinExistence type="inferred from homology"/>
<feature type="binding site" evidence="5">
    <location>
        <begin position="6"/>
        <end position="12"/>
    </location>
    <ligand>
        <name>NADP(+)</name>
        <dbReference type="ChEBI" id="CHEBI:58349"/>
    </ligand>
</feature>
<comment type="catalytic activity">
    <reaction evidence="4">
        <text>L-proline + NAD(+) = (S)-1-pyrroline-5-carboxylate + NADH + 2 H(+)</text>
        <dbReference type="Rhea" id="RHEA:14105"/>
        <dbReference type="ChEBI" id="CHEBI:15378"/>
        <dbReference type="ChEBI" id="CHEBI:17388"/>
        <dbReference type="ChEBI" id="CHEBI:57540"/>
        <dbReference type="ChEBI" id="CHEBI:57945"/>
        <dbReference type="ChEBI" id="CHEBI:60039"/>
        <dbReference type="EC" id="1.5.1.2"/>
    </reaction>
</comment>
<dbReference type="InterPro" id="IPR008927">
    <property type="entry name" value="6-PGluconate_DH-like_C_sf"/>
</dbReference>
<keyword evidence="4" id="KW-0963">Cytoplasm</keyword>
<comment type="caution">
    <text evidence="8">The sequence shown here is derived from an EMBL/GenBank/DDBJ whole genome shotgun (WGS) entry which is preliminary data.</text>
</comment>
<comment type="catalytic activity">
    <reaction evidence="4">
        <text>L-proline + NADP(+) = (S)-1-pyrroline-5-carboxylate + NADPH + 2 H(+)</text>
        <dbReference type="Rhea" id="RHEA:14109"/>
        <dbReference type="ChEBI" id="CHEBI:15378"/>
        <dbReference type="ChEBI" id="CHEBI:17388"/>
        <dbReference type="ChEBI" id="CHEBI:57783"/>
        <dbReference type="ChEBI" id="CHEBI:58349"/>
        <dbReference type="ChEBI" id="CHEBI:60039"/>
        <dbReference type="EC" id="1.5.1.2"/>
    </reaction>
</comment>
<evidence type="ECO:0000256" key="1">
    <source>
        <dbReference type="ARBA" id="ARBA00005525"/>
    </source>
</evidence>
<keyword evidence="3 4" id="KW-0560">Oxidoreductase</keyword>
<feature type="domain" description="Pyrroline-5-carboxylate reductase catalytic N-terminal" evidence="6">
    <location>
        <begin position="2"/>
        <end position="92"/>
    </location>
</feature>
<dbReference type="Gene3D" id="3.40.50.720">
    <property type="entry name" value="NAD(P)-binding Rossmann-like Domain"/>
    <property type="match status" value="1"/>
</dbReference>
<dbReference type="EMBL" id="AOSK01000090">
    <property type="protein sequence ID" value="EYD75225.1"/>
    <property type="molecule type" value="Genomic_DNA"/>
</dbReference>
<dbReference type="GO" id="GO:0004735">
    <property type="term" value="F:pyrroline-5-carboxylate reductase activity"/>
    <property type="evidence" value="ECO:0007669"/>
    <property type="project" value="UniProtKB-UniRule"/>
</dbReference>
<evidence type="ECO:0000256" key="5">
    <source>
        <dbReference type="PIRSR" id="PIRSR000193-1"/>
    </source>
</evidence>
<dbReference type="Gene3D" id="1.10.3730.10">
    <property type="entry name" value="ProC C-terminal domain-like"/>
    <property type="match status" value="1"/>
</dbReference>
<dbReference type="EC" id="1.5.1.2" evidence="4"/>
<comment type="subcellular location">
    <subcellularLocation>
        <location evidence="4">Cytoplasm</location>
    </subcellularLocation>
</comment>
<dbReference type="GO" id="GO:0005737">
    <property type="term" value="C:cytoplasm"/>
    <property type="evidence" value="ECO:0007669"/>
    <property type="project" value="UniProtKB-SubCell"/>
</dbReference>
<protein>
    <recommendedName>
        <fullName evidence="4">Pyrroline-5-carboxylate reductase</fullName>
        <shortName evidence="4">P5C reductase</shortName>
        <shortName evidence="4">P5CR</shortName>
        <ecNumber evidence="4">1.5.1.2</ecNumber>
    </recommendedName>
    <alternativeName>
        <fullName evidence="4">PCA reductase</fullName>
    </alternativeName>
</protein>
<sequence length="264" mass="27163">MRLGIIGATGWLGSALGRGVLGTGHVAARDLVLLNRSGPRPDYQGHRDVTWATDAADLVERSDVVVLSVRPEDYSSLHLNAPGRLVVSFMAGVTMATLARTGGRIVRALPNGAAEHGGSYTPWLAAPEVTDADREAVRALLGAIGTEDEIPDEGQIDYLTGLSGSGAAYPALMAVAMLADARGRGLSEQVALRAVEAVICGGADMLRGRIGSASALVEAYRSYRGTTAAGLDAAEATGFMKAIGEALEAAALKAHRMGSPAASQ</sequence>
<comment type="pathway">
    <text evidence="4">Amino-acid biosynthesis; L-proline biosynthesis; L-proline from L-glutamate 5-semialdehyde: step 1/1.</text>
</comment>
<keyword evidence="9" id="KW-1185">Reference proteome</keyword>
<dbReference type="InterPro" id="IPR036291">
    <property type="entry name" value="NAD(P)-bd_dom_sf"/>
</dbReference>
<evidence type="ECO:0000313" key="9">
    <source>
        <dbReference type="Proteomes" id="UP000019666"/>
    </source>
</evidence>
<dbReference type="STRING" id="442562.Rumeso_03207"/>
<dbReference type="AlphaFoldDB" id="A0A017HLM3"/>
<reference evidence="8 9" key="1">
    <citation type="submission" date="2013-02" db="EMBL/GenBank/DDBJ databases">
        <authorList>
            <person name="Fiebig A."/>
            <person name="Goeker M."/>
            <person name="Klenk H.-P.P."/>
        </authorList>
    </citation>
    <scope>NUCLEOTIDE SEQUENCE [LARGE SCALE GENOMIC DNA]</scope>
    <source>
        <strain evidence="8 9">DSM 19309</strain>
    </source>
</reference>
<dbReference type="Pfam" id="PF14748">
    <property type="entry name" value="P5CR_dimer"/>
    <property type="match status" value="1"/>
</dbReference>
<dbReference type="HOGENOM" id="CLU_042344_0_2_5"/>
<evidence type="ECO:0000259" key="7">
    <source>
        <dbReference type="Pfam" id="PF14748"/>
    </source>
</evidence>
<dbReference type="SUPFAM" id="SSF51735">
    <property type="entry name" value="NAD(P)-binding Rossmann-fold domains"/>
    <property type="match status" value="1"/>
</dbReference>
<comment type="similarity">
    <text evidence="1 4">Belongs to the pyrroline-5-carboxylate reductase family.</text>
</comment>
<dbReference type="PIRSF" id="PIRSF000193">
    <property type="entry name" value="Pyrrol-5-carb_rd"/>
    <property type="match status" value="1"/>
</dbReference>
<evidence type="ECO:0000256" key="2">
    <source>
        <dbReference type="ARBA" id="ARBA00022857"/>
    </source>
</evidence>
<accession>A0A017HLM3</accession>
<gene>
    <name evidence="4" type="primary">proC</name>
    <name evidence="8" type="ORF">Rumeso_03207</name>
</gene>